<feature type="chain" id="PRO_5015123661" evidence="1">
    <location>
        <begin position="24"/>
        <end position="40"/>
    </location>
</feature>
<accession>A0A2P2KYW4</accession>
<dbReference type="EMBL" id="GGEC01030419">
    <property type="protein sequence ID" value="MBX10903.1"/>
    <property type="molecule type" value="Transcribed_RNA"/>
</dbReference>
<organism evidence="2">
    <name type="scientific">Rhizophora mucronata</name>
    <name type="common">Asiatic mangrove</name>
    <dbReference type="NCBI Taxonomy" id="61149"/>
    <lineage>
        <taxon>Eukaryota</taxon>
        <taxon>Viridiplantae</taxon>
        <taxon>Streptophyta</taxon>
        <taxon>Embryophyta</taxon>
        <taxon>Tracheophyta</taxon>
        <taxon>Spermatophyta</taxon>
        <taxon>Magnoliopsida</taxon>
        <taxon>eudicotyledons</taxon>
        <taxon>Gunneridae</taxon>
        <taxon>Pentapetalae</taxon>
        <taxon>rosids</taxon>
        <taxon>fabids</taxon>
        <taxon>Malpighiales</taxon>
        <taxon>Rhizophoraceae</taxon>
        <taxon>Rhizophora</taxon>
    </lineage>
</organism>
<sequence>MYSFFSICCSASLNVLLFVSVASLPQSGAGLFIAVPTTNS</sequence>
<evidence type="ECO:0000313" key="2">
    <source>
        <dbReference type="EMBL" id="MBX10903.1"/>
    </source>
</evidence>
<proteinExistence type="predicted"/>
<reference evidence="2" key="1">
    <citation type="submission" date="2018-02" db="EMBL/GenBank/DDBJ databases">
        <title>Rhizophora mucronata_Transcriptome.</title>
        <authorList>
            <person name="Meera S.P."/>
            <person name="Sreeshan A."/>
            <person name="Augustine A."/>
        </authorList>
    </citation>
    <scope>NUCLEOTIDE SEQUENCE</scope>
    <source>
        <tissue evidence="2">Leaf</tissue>
    </source>
</reference>
<name>A0A2P2KYW4_RHIMU</name>
<dbReference type="AlphaFoldDB" id="A0A2P2KYW4"/>
<evidence type="ECO:0000256" key="1">
    <source>
        <dbReference type="SAM" id="SignalP"/>
    </source>
</evidence>
<keyword evidence="1" id="KW-0732">Signal</keyword>
<feature type="signal peptide" evidence="1">
    <location>
        <begin position="1"/>
        <end position="23"/>
    </location>
</feature>
<protein>
    <submittedName>
        <fullName evidence="2">Uncharacterized protein</fullName>
    </submittedName>
</protein>